<protein>
    <recommendedName>
        <fullName evidence="4">DUF4148 domain-containing protein</fullName>
    </recommendedName>
</protein>
<dbReference type="Pfam" id="PF13663">
    <property type="entry name" value="DUF4148"/>
    <property type="match status" value="1"/>
</dbReference>
<comment type="caution">
    <text evidence="2">The sequence shown here is derived from an EMBL/GenBank/DDBJ whole genome shotgun (WGS) entry which is preliminary data.</text>
</comment>
<dbReference type="Proteomes" id="UP001265700">
    <property type="component" value="Unassembled WGS sequence"/>
</dbReference>
<feature type="chain" id="PRO_5046785393" description="DUF4148 domain-containing protein" evidence="1">
    <location>
        <begin position="23"/>
        <end position="122"/>
    </location>
</feature>
<organism evidence="2 3">
    <name type="scientific">Hydrogenophaga palleronii</name>
    <dbReference type="NCBI Taxonomy" id="65655"/>
    <lineage>
        <taxon>Bacteria</taxon>
        <taxon>Pseudomonadati</taxon>
        <taxon>Pseudomonadota</taxon>
        <taxon>Betaproteobacteria</taxon>
        <taxon>Burkholderiales</taxon>
        <taxon>Comamonadaceae</taxon>
        <taxon>Hydrogenophaga</taxon>
    </lineage>
</organism>
<sequence>MKLSTRILVPLAFTLAAGASFAEGPLEGNEVFSSSTQSSLSRAEVRGQAVAARASGLIANGEIQPVQAEQGIGKTRAQVRAEYAEARRLGLVAAGEIHPVATPAQAEQIRLAGVRATQVVQR</sequence>
<reference evidence="2 3" key="1">
    <citation type="submission" date="2023-07" db="EMBL/GenBank/DDBJ databases">
        <title>Sorghum-associated microbial communities from plants grown in Nebraska, USA.</title>
        <authorList>
            <person name="Schachtman D."/>
        </authorList>
    </citation>
    <scope>NUCLEOTIDE SEQUENCE [LARGE SCALE GENOMIC DNA]</scope>
    <source>
        <strain evidence="2 3">4249</strain>
    </source>
</reference>
<feature type="signal peptide" evidence="1">
    <location>
        <begin position="1"/>
        <end position="22"/>
    </location>
</feature>
<evidence type="ECO:0000313" key="3">
    <source>
        <dbReference type="Proteomes" id="UP001265700"/>
    </source>
</evidence>
<dbReference type="EMBL" id="JAVDWU010000001">
    <property type="protein sequence ID" value="MDR7148196.1"/>
    <property type="molecule type" value="Genomic_DNA"/>
</dbReference>
<dbReference type="RefSeq" id="WP_310310465.1">
    <property type="nucleotide sequence ID" value="NZ_JAVDWU010000001.1"/>
</dbReference>
<name>A0ABU1WG02_9BURK</name>
<evidence type="ECO:0000256" key="1">
    <source>
        <dbReference type="SAM" id="SignalP"/>
    </source>
</evidence>
<keyword evidence="3" id="KW-1185">Reference proteome</keyword>
<keyword evidence="1" id="KW-0732">Signal</keyword>
<evidence type="ECO:0008006" key="4">
    <source>
        <dbReference type="Google" id="ProtNLM"/>
    </source>
</evidence>
<gene>
    <name evidence="2" type="ORF">J2W49_000124</name>
</gene>
<dbReference type="InterPro" id="IPR025421">
    <property type="entry name" value="DUF4148"/>
</dbReference>
<evidence type="ECO:0000313" key="2">
    <source>
        <dbReference type="EMBL" id="MDR7148196.1"/>
    </source>
</evidence>
<accession>A0ABU1WG02</accession>
<proteinExistence type="predicted"/>